<dbReference type="GO" id="GO:0005886">
    <property type="term" value="C:plasma membrane"/>
    <property type="evidence" value="ECO:0007669"/>
    <property type="project" value="UniProtKB-SubCell"/>
</dbReference>
<feature type="transmembrane region" description="Helical" evidence="8">
    <location>
        <begin position="110"/>
        <end position="131"/>
    </location>
</feature>
<keyword evidence="10" id="KW-1185">Reference proteome</keyword>
<name>A0A173LG36_9ACTN</name>
<evidence type="ECO:0000256" key="3">
    <source>
        <dbReference type="ARBA" id="ARBA00022448"/>
    </source>
</evidence>
<evidence type="ECO:0000256" key="4">
    <source>
        <dbReference type="ARBA" id="ARBA00022475"/>
    </source>
</evidence>
<dbReference type="GO" id="GO:0033214">
    <property type="term" value="P:siderophore-iron import into cell"/>
    <property type="evidence" value="ECO:0007669"/>
    <property type="project" value="TreeGrafter"/>
</dbReference>
<dbReference type="STRING" id="499555.BJL86_0031"/>
<feature type="transmembrane region" description="Helical" evidence="8">
    <location>
        <begin position="257"/>
        <end position="279"/>
    </location>
</feature>
<dbReference type="CDD" id="cd06550">
    <property type="entry name" value="TM_ABC_iron-siderophores_like"/>
    <property type="match status" value="1"/>
</dbReference>
<evidence type="ECO:0000256" key="7">
    <source>
        <dbReference type="ARBA" id="ARBA00023136"/>
    </source>
</evidence>
<evidence type="ECO:0000313" key="9">
    <source>
        <dbReference type="EMBL" id="ANI90843.1"/>
    </source>
</evidence>
<dbReference type="InterPro" id="IPR000522">
    <property type="entry name" value="ABC_transptr_permease_BtuC"/>
</dbReference>
<keyword evidence="3" id="KW-0813">Transport</keyword>
<reference evidence="9 10" key="1">
    <citation type="submission" date="2016-06" db="EMBL/GenBank/DDBJ databases">
        <title>Complete genome sequence of a saline-alkali tolerant type strain Dietzia timorensis ID05-A0528T.</title>
        <authorList>
            <person name="Wu X."/>
        </authorList>
    </citation>
    <scope>NUCLEOTIDE SEQUENCE [LARGE SCALE GENOMIC DNA]</scope>
    <source>
        <strain evidence="9 10">ID05-A0528</strain>
    </source>
</reference>
<feature type="transmembrane region" description="Helical" evidence="8">
    <location>
        <begin position="329"/>
        <end position="348"/>
    </location>
</feature>
<dbReference type="PANTHER" id="PTHR30472:SF67">
    <property type="entry name" value="PERMEASE OF ABC TRANSPORTER-RELATED"/>
    <property type="match status" value="1"/>
</dbReference>
<evidence type="ECO:0000256" key="6">
    <source>
        <dbReference type="ARBA" id="ARBA00022989"/>
    </source>
</evidence>
<keyword evidence="5 8" id="KW-0812">Transmembrane</keyword>
<dbReference type="AlphaFoldDB" id="A0A173LG36"/>
<dbReference type="EMBL" id="CP015961">
    <property type="protein sequence ID" value="ANI90843.1"/>
    <property type="molecule type" value="Genomic_DNA"/>
</dbReference>
<keyword evidence="4" id="KW-1003">Cell membrane</keyword>
<feature type="transmembrane region" description="Helical" evidence="8">
    <location>
        <begin position="300"/>
        <end position="323"/>
    </location>
</feature>
<dbReference type="KEGG" id="dtm:BJL86_0031"/>
<organism evidence="9 10">
    <name type="scientific">Dietzia timorensis</name>
    <dbReference type="NCBI Taxonomy" id="499555"/>
    <lineage>
        <taxon>Bacteria</taxon>
        <taxon>Bacillati</taxon>
        <taxon>Actinomycetota</taxon>
        <taxon>Actinomycetes</taxon>
        <taxon>Mycobacteriales</taxon>
        <taxon>Dietziaceae</taxon>
        <taxon>Dietzia</taxon>
    </lineage>
</organism>
<feature type="transmembrane region" description="Helical" evidence="8">
    <location>
        <begin position="21"/>
        <end position="41"/>
    </location>
</feature>
<evidence type="ECO:0000256" key="5">
    <source>
        <dbReference type="ARBA" id="ARBA00022692"/>
    </source>
</evidence>
<dbReference type="PANTHER" id="PTHR30472">
    <property type="entry name" value="FERRIC ENTEROBACTIN TRANSPORT SYSTEM PERMEASE PROTEIN"/>
    <property type="match status" value="1"/>
</dbReference>
<dbReference type="Proteomes" id="UP000186104">
    <property type="component" value="Chromosome"/>
</dbReference>
<dbReference type="GO" id="GO:0022857">
    <property type="term" value="F:transmembrane transporter activity"/>
    <property type="evidence" value="ECO:0007669"/>
    <property type="project" value="InterPro"/>
</dbReference>
<dbReference type="Gene3D" id="1.10.3470.10">
    <property type="entry name" value="ABC transporter involved in vitamin B12 uptake, BtuC"/>
    <property type="match status" value="1"/>
</dbReference>
<feature type="transmembrane region" description="Helical" evidence="8">
    <location>
        <begin position="81"/>
        <end position="98"/>
    </location>
</feature>
<gene>
    <name evidence="9" type="ORF">BJL86_0031</name>
</gene>
<keyword evidence="6 8" id="KW-1133">Transmembrane helix</keyword>
<comment type="similarity">
    <text evidence="2">Belongs to the binding-protein-dependent transport system permease family. FecCD subfamily.</text>
</comment>
<feature type="transmembrane region" description="Helical" evidence="8">
    <location>
        <begin position="169"/>
        <end position="190"/>
    </location>
</feature>
<comment type="subcellular location">
    <subcellularLocation>
        <location evidence="1">Cell membrane</location>
        <topology evidence="1">Multi-pass membrane protein</topology>
    </subcellularLocation>
</comment>
<feature type="transmembrane region" description="Helical" evidence="8">
    <location>
        <begin position="137"/>
        <end position="157"/>
    </location>
</feature>
<keyword evidence="7 8" id="KW-0472">Membrane</keyword>
<dbReference type="InterPro" id="IPR037294">
    <property type="entry name" value="ABC_BtuC-like"/>
</dbReference>
<evidence type="ECO:0000256" key="1">
    <source>
        <dbReference type="ARBA" id="ARBA00004651"/>
    </source>
</evidence>
<dbReference type="Pfam" id="PF01032">
    <property type="entry name" value="FecCD"/>
    <property type="match status" value="1"/>
</dbReference>
<evidence type="ECO:0000256" key="2">
    <source>
        <dbReference type="ARBA" id="ARBA00007935"/>
    </source>
</evidence>
<proteinExistence type="inferred from homology"/>
<accession>A0A173LG36</accession>
<dbReference type="FunFam" id="1.10.3470.10:FF:000001">
    <property type="entry name" value="Vitamin B12 ABC transporter permease BtuC"/>
    <property type="match status" value="1"/>
</dbReference>
<dbReference type="SUPFAM" id="SSF81345">
    <property type="entry name" value="ABC transporter involved in vitamin B12 uptake, BtuC"/>
    <property type="match status" value="1"/>
</dbReference>
<protein>
    <submittedName>
        <fullName evidence="9">Putative ABC transporter permease protein Yv rB</fullName>
    </submittedName>
</protein>
<sequence>MTAAEKKALRAHTGRMSVPPLLLTAGLAILLVLSVIVSLAFGSERLPLGDVFGAVRARVFGGATPSFVIDSIVWELRLPRALLAAIAGAGLAIAGAAMQTLVRNPLADPYLLGVSSGASVGATAVLTTGALSGLGVYALSGGALLGALAASFAVFFIASAQGGLTPLRLVLSGVVLSAAFSAMSSFLVFLSPEPRAAESVMFWLLGSVAGATWVKLPFVFVIVALALVSLLAIHGWLDAMSAGEETAHSLGVPVRGLRISLFVLQAVTVGAVVAVAGGIGFSGLIAPHLARLVVGARHRVMLPVAALGGALFVVLVDTISRVLVSPQEMPLGVVTGIVGAPVFLILMGRARYSFGGQN</sequence>
<evidence type="ECO:0000256" key="8">
    <source>
        <dbReference type="SAM" id="Phobius"/>
    </source>
</evidence>
<feature type="transmembrane region" description="Helical" evidence="8">
    <location>
        <begin position="219"/>
        <end position="237"/>
    </location>
</feature>
<evidence type="ECO:0000313" key="10">
    <source>
        <dbReference type="Proteomes" id="UP000186104"/>
    </source>
</evidence>